<proteinExistence type="predicted"/>
<dbReference type="AlphaFoldDB" id="A0A0F9BAK6"/>
<evidence type="ECO:0000313" key="1">
    <source>
        <dbReference type="EMBL" id="KKL10842.1"/>
    </source>
</evidence>
<organism evidence="1">
    <name type="scientific">marine sediment metagenome</name>
    <dbReference type="NCBI Taxonomy" id="412755"/>
    <lineage>
        <taxon>unclassified sequences</taxon>
        <taxon>metagenomes</taxon>
        <taxon>ecological metagenomes</taxon>
    </lineage>
</organism>
<dbReference type="EMBL" id="LAZR01041900">
    <property type="protein sequence ID" value="KKL10842.1"/>
    <property type="molecule type" value="Genomic_DNA"/>
</dbReference>
<protein>
    <submittedName>
        <fullName evidence="1">Uncharacterized protein</fullName>
    </submittedName>
</protein>
<reference evidence="1" key="1">
    <citation type="journal article" date="2015" name="Nature">
        <title>Complex archaea that bridge the gap between prokaryotes and eukaryotes.</title>
        <authorList>
            <person name="Spang A."/>
            <person name="Saw J.H."/>
            <person name="Jorgensen S.L."/>
            <person name="Zaremba-Niedzwiedzka K."/>
            <person name="Martijn J."/>
            <person name="Lind A.E."/>
            <person name="van Eijk R."/>
            <person name="Schleper C."/>
            <person name="Guy L."/>
            <person name="Ettema T.J."/>
        </authorList>
    </citation>
    <scope>NUCLEOTIDE SEQUENCE</scope>
</reference>
<accession>A0A0F9BAK6</accession>
<name>A0A0F9BAK6_9ZZZZ</name>
<comment type="caution">
    <text evidence="1">The sequence shown here is derived from an EMBL/GenBank/DDBJ whole genome shotgun (WGS) entry which is preliminary data.</text>
</comment>
<sequence>MTVQDVISETTFVGNGATTSFPFSFRTDQISWLTLSYLVNFDEIILNGDQDTTPGGTVEYLVAPPVDQQITLFRNVPLTQALDYFRYGPFDSQSHEQALDKLTMALQDRDRNTAQKSKSITIEQPTNVEDVSMFFTPVALTISEMRAVLRGSTSPSVSWTIRFGPDRNGVGTEIVTGGTTTINITTGDDVTVLDNAVIPADSFIWLETSAKSGTVNALHITIRYTEVLP</sequence>
<gene>
    <name evidence="1" type="ORF">LCGC14_2551780</name>
</gene>